<feature type="chain" id="PRO_5001977955" evidence="3">
    <location>
        <begin position="45"/>
        <end position="2111"/>
    </location>
</feature>
<name>A0A0A0UWT9_BIFBR</name>
<organism evidence="4">
    <name type="scientific">Bifidobacterium breve</name>
    <dbReference type="NCBI Taxonomy" id="1685"/>
    <lineage>
        <taxon>Bacteria</taxon>
        <taxon>Bacillati</taxon>
        <taxon>Actinomycetota</taxon>
        <taxon>Actinomycetes</taxon>
        <taxon>Bifidobacteriales</taxon>
        <taxon>Bifidobacteriaceae</taxon>
        <taxon>Bifidobacterium</taxon>
    </lineage>
</organism>
<accession>A0A0A0UWT9</accession>
<feature type="compositionally biased region" description="Basic and acidic residues" evidence="1">
    <location>
        <begin position="918"/>
        <end position="929"/>
    </location>
</feature>
<feature type="region of interest" description="Disordered" evidence="1">
    <location>
        <begin position="918"/>
        <end position="937"/>
    </location>
</feature>
<feature type="signal peptide" evidence="3">
    <location>
        <begin position="1"/>
        <end position="44"/>
    </location>
</feature>
<evidence type="ECO:0000256" key="1">
    <source>
        <dbReference type="SAM" id="MobiDB-lite"/>
    </source>
</evidence>
<keyword evidence="2" id="KW-0812">Transmembrane</keyword>
<feature type="transmembrane region" description="Helical" evidence="2">
    <location>
        <begin position="2079"/>
        <end position="2099"/>
    </location>
</feature>
<evidence type="ECO:0000313" key="4">
    <source>
        <dbReference type="EMBL" id="AIW55249.1"/>
    </source>
</evidence>
<evidence type="ECO:0000256" key="3">
    <source>
        <dbReference type="SAM" id="SignalP"/>
    </source>
</evidence>
<feature type="region of interest" description="Disordered" evidence="1">
    <location>
        <begin position="2031"/>
        <end position="2061"/>
    </location>
</feature>
<protein>
    <submittedName>
        <fullName evidence="4">Putative secreted protein with Gram-positive LPxTG motif profile</fullName>
    </submittedName>
</protein>
<keyword evidence="4" id="KW-0614">Plasmid</keyword>
<keyword evidence="2" id="KW-1133">Transmembrane helix</keyword>
<reference evidence="4" key="1">
    <citation type="journal article" date="2015" name="Appl. Environ. Microbiol.">
        <title>Discovery of a conjugative megaplasmid in Bifidobacterium breve.</title>
        <authorList>
            <person name="Bottacini F."/>
            <person name="O'Connell Motherway M."/>
            <person name="Casey E."/>
            <person name="McDonnell B."/>
            <person name="Mahony J."/>
            <person name="Ventura M."/>
            <person name="van Sinderen D."/>
        </authorList>
    </citation>
    <scope>NUCLEOTIDE SEQUENCE</scope>
    <source>
        <strain evidence="4">JCM 7017</strain>
        <plasmid evidence="4">megaplasmid pMP7017</plasmid>
    </source>
</reference>
<dbReference type="EMBL" id="KM406416">
    <property type="protein sequence ID" value="AIW55249.1"/>
    <property type="molecule type" value="Genomic_DNA"/>
</dbReference>
<evidence type="ECO:0000256" key="2">
    <source>
        <dbReference type="SAM" id="Phobius"/>
    </source>
</evidence>
<geneLocation type="plasmid" evidence="4">
    <name>megaplasmid pMP7017</name>
</geneLocation>
<dbReference type="RefSeq" id="WP_052791152.1">
    <property type="nucleotide sequence ID" value="NZ_KM406416.1"/>
</dbReference>
<keyword evidence="2" id="KW-0472">Membrane</keyword>
<keyword evidence="3" id="KW-0732">Signal</keyword>
<proteinExistence type="predicted"/>
<gene>
    <name evidence="4" type="ORF">B7017_p0200</name>
</gene>
<sequence>MGRILNNVNHGPGLLKRLGRIVAASVAAVATLAGGMLVAGTANAATAQGPGYWFNPFNSGLVYAGHHGFALGVQGTRNGRPAYCIQIGVAGIDTNAGTWADATDATSKVAAYMVDKNAGDMSDLTQAAVAYAIHEHLDEHPTWWASVKTHQTGLEGGDWNTVATRAAQLWQDAADNMPANIRASYKYTQGERKGTYDPGIRTSTGAFISGLAYTLKINGPAVFDATGTNTYTGTTTGAAEHIAWTATGNGSVSVTASHKISKAIKQSAPGQDLFAPTDPETTSANITFNVRRDFQPTVSTQVGSKIVPRGARVSDRVTSGIKQGDEWANGVNVTAKGYYYTLDARQANGLAVLKQNGNEKTADYLNRVAKTYGNPAATADATFSGPGQTQAVTAKNADGTDYVNPQDGRIGTWVWAILKNEQTQPDYITADYTDPFGQATESDIHKTGPNHDSTVLEQYTGLNKDIMDTITIGGLPQDYGQFNTNQAYGFGGDVKAKIRVWWAGSGTGDRTQDEKFKPNTQAEPAADANHRLLGEWEVPAGNGTYKVGGGRITFRPANAGKAQTVAEDVNITATDASQTGYYVFVYDFPGSDRASAFKSAYNDPWERSFVEKNPATVDLTSNVSAIEVGQGEEFHDVAHINGKVSRGSYVLFTAYDAVPGRPDTSAAKLLDAVRVDITDEQADASDKSAFDVVSPTVKTDKTGNVYWQAELYNADGEPLATHELGIESETTIVRGVSVTTKVSSEQVYVNQKFHDTAIIDGKVGRGSYVVFDAYGPCDDEYTDGAPKLLDSAKVAIPDGVADKSAWNTSFTIDSPDITSKTAGNVYWQAKVYRKDGLLLAQHDLGIAGETVKVMQPTITTQVTKTTVHPGEEFADKATIEGKVERGSYVTFDAYEPVSGDPDTTAGKLLDSARVDITDEQADRSDKEKITVTSPKTKTDNSGSVYWKATLHAKDGTAIATHDLGLPSETVYVAPGGYLSSQAQVMGATGEPLYDTITVYNESDGHEGNGNSNPSGMIGSIPAGSHVTVEAYRQDGNNTASKSNLIGTHDFPIDISQMRDGRLTFKAQDKAFTMTDPGMVYWVATLKTANGAVLDKGVFGESGDQHGTGVESMERTPVQEYDTTISKKWFSVNSDEYEEKTVSVYDVLKQTSWRQHKGDVATLIGQTADGTKYQFEVWKQGDGDQTSDKLMWHGDSHEMPQSKLAPNDPKSDSVWQQMKSETFTIGKDWGVGAYYVRVLVTNPNVDNTVEGKQNVIKYTAARDEAETFRVFKVTSTSAEKLWTSNQKHVQDILHVEGTMPKGSSLLTEVWSTDDKGNSLKKVAESTKLTLDKDVTNADIKAPVMDNPGKAGSYQFRFRIWSPDNLGGDPDIDPGNVILDDSWKQGDGYANRNLIFDGRNVPSEHFEIVKITTRVAGTANIHSYKGENYVNVTHPTQIGDHADIEGKILDGYKLGFELYKQDTGKDTSKDTLAATIQPTDLHAAQTALDSALTSLDKPGDYYWVWVFQKADGSKFQPDGETQVRSDHRIKDESLHAARITTTTAKWTAKGGETQDVALIEGCVPDDAIANFELHEYETGDIAATTSDKTLKQLGYKTCANGDSKQTIESEKITVPDAKDYYFVESVHFPGEDKDHGFHRGDTKVPYESTRSIDATTETYVEQALGTAVSDRTDLENIKYSKNDGKDIRDDLTGPLTASWEVWKQAAGDDESKDVKLTTLADKDRAVKLESGQTTVDSPEWKPSQTGVYYFRVIIRDENGKTLKYGAAREPSETIHIINAKSATDEVIEEGGRLHDRVTINGPVVEGTMIGWSIYNTGDGAADADTLVEQWNTPQDGAYVITAEDAAKAAKDGKITITSPKAYEKGKAGDRPYFVFSLTGPRRGKDGRPVKPAKDKDGVYTMDHLMTDGLLPIGSEPQVDGDDATPETVPAAFYIDPARTPSETGSVIRITTTASTHNATVGDRIHDTAHITGYVPEGYCVKFEYWQQNDGDVSNDKLLTTTDCVTVPAGATSVDSPEITADKEGTFYWREQLIPVKPEQPTGPDSDKPNKPTTPVTYGKPRVPDETVSVHPLASTGVGADLFAGLGLLLLGAGTVMGLAGAKRRRRMIGRHSA</sequence>